<evidence type="ECO:0000313" key="3">
    <source>
        <dbReference type="EMBL" id="TFZ07783.1"/>
    </source>
</evidence>
<dbReference type="EMBL" id="SMLK01000001">
    <property type="protein sequence ID" value="TFZ07783.1"/>
    <property type="molecule type" value="Genomic_DNA"/>
</dbReference>
<dbReference type="InterPro" id="IPR012347">
    <property type="entry name" value="Ferritin-like"/>
</dbReference>
<feature type="domain" description="DUF4142" evidence="2">
    <location>
        <begin position="78"/>
        <end position="212"/>
    </location>
</feature>
<dbReference type="Gene3D" id="1.20.1260.10">
    <property type="match status" value="1"/>
</dbReference>
<dbReference type="AlphaFoldDB" id="A0A4Z0C844"/>
<dbReference type="InterPro" id="IPR025419">
    <property type="entry name" value="DUF4142"/>
</dbReference>
<dbReference type="PANTHER" id="PTHR38593">
    <property type="entry name" value="BLR2558 PROTEIN"/>
    <property type="match status" value="1"/>
</dbReference>
<dbReference type="PANTHER" id="PTHR38593:SF1">
    <property type="entry name" value="BLR2558 PROTEIN"/>
    <property type="match status" value="1"/>
</dbReference>
<evidence type="ECO:0000313" key="4">
    <source>
        <dbReference type="Proteomes" id="UP000297839"/>
    </source>
</evidence>
<keyword evidence="4" id="KW-1185">Reference proteome</keyword>
<accession>A0A4Z0C844</accession>
<evidence type="ECO:0000256" key="1">
    <source>
        <dbReference type="SAM" id="MobiDB-lite"/>
    </source>
</evidence>
<comment type="caution">
    <text evidence="3">The sequence shown here is derived from an EMBL/GenBank/DDBJ whole genome shotgun (WGS) entry which is preliminary data.</text>
</comment>
<dbReference type="Proteomes" id="UP000297839">
    <property type="component" value="Unassembled WGS sequence"/>
</dbReference>
<sequence>MVSRRWMWGLAVAAAGLWIARTARAENEVELRQDAAAGKPPAAARPAAASEPRRAVFAGYAAESARTATRLPPEERAARDFLRAASQQARFETDAAKLASQRAQGDRVKAFAAELLDFHTASDAELLHLLHARGMAPPMLENTQRKALNRLGRLQGTRFDREFSDVLGRERQRGDIEQYEKAVADIADPALRAWIDRQLPGLRQQQATAAQLVPAAAHREDLRRRPVAAAAHARHTHAR</sequence>
<feature type="region of interest" description="Disordered" evidence="1">
    <location>
        <begin position="217"/>
        <end position="239"/>
    </location>
</feature>
<evidence type="ECO:0000259" key="2">
    <source>
        <dbReference type="Pfam" id="PF13628"/>
    </source>
</evidence>
<dbReference type="OrthoDB" id="118677at2"/>
<gene>
    <name evidence="3" type="ORF">EZ216_01055</name>
</gene>
<dbReference type="RefSeq" id="WP_135247721.1">
    <property type="nucleotide sequence ID" value="NZ_SMLK01000001.1"/>
</dbReference>
<proteinExistence type="predicted"/>
<protein>
    <submittedName>
        <fullName evidence="3">DUF4142 domain-containing protein</fullName>
    </submittedName>
</protein>
<name>A0A4Z0C844_9BURK</name>
<organism evidence="3 4">
    <name type="scientific">Ramlibacter humi</name>
    <dbReference type="NCBI Taxonomy" id="2530451"/>
    <lineage>
        <taxon>Bacteria</taxon>
        <taxon>Pseudomonadati</taxon>
        <taxon>Pseudomonadota</taxon>
        <taxon>Betaproteobacteria</taxon>
        <taxon>Burkholderiales</taxon>
        <taxon>Comamonadaceae</taxon>
        <taxon>Ramlibacter</taxon>
    </lineage>
</organism>
<dbReference type="Pfam" id="PF13628">
    <property type="entry name" value="DUF4142"/>
    <property type="match status" value="1"/>
</dbReference>
<reference evidence="3 4" key="1">
    <citation type="submission" date="2019-03" db="EMBL/GenBank/DDBJ databases">
        <title>Ramlibacter sp. 18x22-1, whole genome shotgun sequence.</title>
        <authorList>
            <person name="Zhang X."/>
            <person name="Feng G."/>
            <person name="Zhu H."/>
        </authorList>
    </citation>
    <scope>NUCLEOTIDE SEQUENCE [LARGE SCALE GENOMIC DNA]</scope>
    <source>
        <strain evidence="3 4">18x22-1</strain>
    </source>
</reference>